<name>A0A915E7V6_9BILA</name>
<reference evidence="3" key="1">
    <citation type="submission" date="2022-11" db="UniProtKB">
        <authorList>
            <consortium name="WormBaseParasite"/>
        </authorList>
    </citation>
    <scope>IDENTIFICATION</scope>
</reference>
<dbReference type="GO" id="GO:0016020">
    <property type="term" value="C:membrane"/>
    <property type="evidence" value="ECO:0007669"/>
    <property type="project" value="InterPro"/>
</dbReference>
<dbReference type="Pfam" id="PF07517">
    <property type="entry name" value="SecA_DEAD"/>
    <property type="match status" value="1"/>
</dbReference>
<dbReference type="GO" id="GO:0017038">
    <property type="term" value="P:protein import"/>
    <property type="evidence" value="ECO:0007669"/>
    <property type="project" value="InterPro"/>
</dbReference>
<protein>
    <submittedName>
        <fullName evidence="3">SecA DEAD-like N-terminal domain-containing protein</fullName>
    </submittedName>
</protein>
<dbReference type="InterPro" id="IPR011115">
    <property type="entry name" value="SecA_DEAD"/>
</dbReference>
<dbReference type="WBParaSite" id="jg3770">
    <property type="protein sequence ID" value="jg3770"/>
    <property type="gene ID" value="jg3770"/>
</dbReference>
<dbReference type="GO" id="GO:0005524">
    <property type="term" value="F:ATP binding"/>
    <property type="evidence" value="ECO:0007669"/>
    <property type="project" value="InterPro"/>
</dbReference>
<evidence type="ECO:0000313" key="2">
    <source>
        <dbReference type="Proteomes" id="UP000887574"/>
    </source>
</evidence>
<dbReference type="AlphaFoldDB" id="A0A915E7V6"/>
<keyword evidence="2" id="KW-1185">Reference proteome</keyword>
<organism evidence="2 3">
    <name type="scientific">Ditylenchus dipsaci</name>
    <dbReference type="NCBI Taxonomy" id="166011"/>
    <lineage>
        <taxon>Eukaryota</taxon>
        <taxon>Metazoa</taxon>
        <taxon>Ecdysozoa</taxon>
        <taxon>Nematoda</taxon>
        <taxon>Chromadorea</taxon>
        <taxon>Rhabditida</taxon>
        <taxon>Tylenchina</taxon>
        <taxon>Tylenchomorpha</taxon>
        <taxon>Sphaerularioidea</taxon>
        <taxon>Anguinidae</taxon>
        <taxon>Anguininae</taxon>
        <taxon>Ditylenchus</taxon>
    </lineage>
</organism>
<feature type="domain" description="SecA DEAD-like N-terminal" evidence="1">
    <location>
        <begin position="89"/>
        <end position="197"/>
    </location>
</feature>
<accession>A0A915E7V6</accession>
<dbReference type="Gene3D" id="3.40.50.300">
    <property type="entry name" value="P-loop containing nucleotide triphosphate hydrolases"/>
    <property type="match status" value="1"/>
</dbReference>
<evidence type="ECO:0000259" key="1">
    <source>
        <dbReference type="Pfam" id="PF07517"/>
    </source>
</evidence>
<sequence>MVVGGDSLHANTLHLQEVNMSKHKSPEVYHKPFEVVDEPVDPLFFKIKEQYNRILLAQKNTSSFYNHNIWSGLIGNNHIVNWSIKSIEQWAQFFVQNKDKQKAEKYLPEAVAVIIRATELTMKEKPSGEQIISLLVLLNKEKPQGRIIEMGKEKEISTISAMLATILALKGEKVDIIYNLPKTAEQDAHKWAQYFQVSDAVSQISSVYHLFKNQKVV</sequence>
<evidence type="ECO:0000313" key="3">
    <source>
        <dbReference type="WBParaSite" id="jg3770"/>
    </source>
</evidence>
<proteinExistence type="predicted"/>
<dbReference type="Proteomes" id="UP000887574">
    <property type="component" value="Unplaced"/>
</dbReference>
<dbReference type="InterPro" id="IPR027417">
    <property type="entry name" value="P-loop_NTPase"/>
</dbReference>